<proteinExistence type="predicted"/>
<dbReference type="Gene3D" id="3.30.565.10">
    <property type="entry name" value="Histidine kinase-like ATPase, C-terminal domain"/>
    <property type="match status" value="1"/>
</dbReference>
<dbReference type="InterPro" id="IPR050482">
    <property type="entry name" value="Sensor_HK_TwoCompSys"/>
</dbReference>
<dbReference type="SUPFAM" id="SSF55874">
    <property type="entry name" value="ATPase domain of HSP90 chaperone/DNA topoisomerase II/histidine kinase"/>
    <property type="match status" value="1"/>
</dbReference>
<dbReference type="Pfam" id="PF13185">
    <property type="entry name" value="GAF_2"/>
    <property type="match status" value="2"/>
</dbReference>
<dbReference type="STRING" id="1146883.BLASA_4689"/>
<dbReference type="CDD" id="cd16917">
    <property type="entry name" value="HATPase_UhpB-NarQ-NarX-like"/>
    <property type="match status" value="1"/>
</dbReference>
<dbReference type="eggNOG" id="COG2203">
    <property type="taxonomic scope" value="Bacteria"/>
</dbReference>
<dbReference type="PANTHER" id="PTHR24421">
    <property type="entry name" value="NITRATE/NITRITE SENSOR PROTEIN NARX-RELATED"/>
    <property type="match status" value="1"/>
</dbReference>
<reference evidence="6 7" key="1">
    <citation type="journal article" date="2012" name="J. Bacteriol.">
        <title>Genome Sequence of Blastococcus saxobsidens DD2, a Stone-Inhabiting Bacterium.</title>
        <authorList>
            <person name="Chouaia B."/>
            <person name="Crotti E."/>
            <person name="Brusetti L."/>
            <person name="Daffonchio D."/>
            <person name="Essoussi I."/>
            <person name="Nouioui I."/>
            <person name="Sbissi I."/>
            <person name="Ghodhbane-Gtari F."/>
            <person name="Gtari M."/>
            <person name="Vacherie B."/>
            <person name="Barbe V."/>
            <person name="Medigue C."/>
            <person name="Gury J."/>
            <person name="Pujic P."/>
            <person name="Normand P."/>
        </authorList>
    </citation>
    <scope>NUCLEOTIDE SEQUENCE [LARGE SCALE GENOMIC DNA]</scope>
    <source>
        <strain evidence="6 7">DD2</strain>
    </source>
</reference>
<name>H6RS93_BLASD</name>
<feature type="domain" description="GAF" evidence="4">
    <location>
        <begin position="146"/>
        <end position="297"/>
    </location>
</feature>
<keyword evidence="3" id="KW-0902">Two-component regulatory system</keyword>
<dbReference type="eggNOG" id="COG4585">
    <property type="taxonomic scope" value="Bacteria"/>
</dbReference>
<sequence length="498" mass="51562">MTDDAAVLPATTRGGPLETTLHEVVTTAVRHLDATSGALSVLTPDGVGVDRFVTVGPVVPAPAHPSPRSSITVPVRVRDAAFGTLSVSRTRAGAEFTAADVAVARSLAAVAGLAIENARLLERAELRRAWSQAGTEIATALLSGSPADAVLRTAAARVAELSGADAVAVLVPLPEDEETLTVTAAVGPAAEDAEGVRIPLADTRLGAAHRSGAPRLLDAVATGPGAPAPSREIGDLAVAYGSTLLVPLGGSAPLGTLVAARTRDRPAFDPAVLELASAFATQAAVALELVRSQQREQRLQVQTDRDRIARDLHDHVVQRIFATALALDRIGRSLEESAPEVAGRIAERVDELDGTIARIRTSIFELHAAPDPASTVLRSRLADVVRSVTDGHGLEPALRVRGDIEELPADVATELVAVVRELVTNVVRHAGATRLMVTVAVADTLRAVVTDDGRGLPTPTVRSGLANLADRAERRGGRLTVATGSSGTEVTWAVPLPG</sequence>
<evidence type="ECO:0000313" key="7">
    <source>
        <dbReference type="Proteomes" id="UP000007517"/>
    </source>
</evidence>
<dbReference type="InterPro" id="IPR011712">
    <property type="entry name" value="Sig_transdc_His_kin_sub3_dim/P"/>
</dbReference>
<gene>
    <name evidence="6" type="ordered locus">BLASA_4689</name>
</gene>
<dbReference type="OrthoDB" id="5241249at2"/>
<evidence type="ECO:0000256" key="2">
    <source>
        <dbReference type="ARBA" id="ARBA00022777"/>
    </source>
</evidence>
<dbReference type="InterPro" id="IPR029016">
    <property type="entry name" value="GAF-like_dom_sf"/>
</dbReference>
<dbReference type="KEGG" id="bsd:BLASA_4689"/>
<dbReference type="Proteomes" id="UP000007517">
    <property type="component" value="Chromosome"/>
</dbReference>
<evidence type="ECO:0000313" key="6">
    <source>
        <dbReference type="EMBL" id="CCG05485.1"/>
    </source>
</evidence>
<dbReference type="Pfam" id="PF07730">
    <property type="entry name" value="HisKA_3"/>
    <property type="match status" value="1"/>
</dbReference>
<evidence type="ECO:0000259" key="4">
    <source>
        <dbReference type="SMART" id="SM00065"/>
    </source>
</evidence>
<dbReference type="EMBL" id="FO117623">
    <property type="protein sequence ID" value="CCG05485.1"/>
    <property type="molecule type" value="Genomic_DNA"/>
</dbReference>
<accession>H6RS93</accession>
<evidence type="ECO:0000259" key="5">
    <source>
        <dbReference type="SMART" id="SM00387"/>
    </source>
</evidence>
<dbReference type="Gene3D" id="1.20.5.1930">
    <property type="match status" value="1"/>
</dbReference>
<dbReference type="SMART" id="SM00065">
    <property type="entry name" value="GAF"/>
    <property type="match status" value="2"/>
</dbReference>
<dbReference type="Pfam" id="PF02518">
    <property type="entry name" value="HATPase_c"/>
    <property type="match status" value="1"/>
</dbReference>
<protein>
    <submittedName>
        <fullName evidence="6">Two component signal transduction histidine kinase with GAF domain</fullName>
    </submittedName>
</protein>
<organism evidence="6 7">
    <name type="scientific">Blastococcus saxobsidens (strain DD2)</name>
    <dbReference type="NCBI Taxonomy" id="1146883"/>
    <lineage>
        <taxon>Bacteria</taxon>
        <taxon>Bacillati</taxon>
        <taxon>Actinomycetota</taxon>
        <taxon>Actinomycetes</taxon>
        <taxon>Geodermatophilales</taxon>
        <taxon>Geodermatophilaceae</taxon>
        <taxon>Blastococcus</taxon>
    </lineage>
</organism>
<feature type="domain" description="GAF" evidence="4">
    <location>
        <begin position="16"/>
        <end position="125"/>
    </location>
</feature>
<dbReference type="InterPro" id="IPR036890">
    <property type="entry name" value="HATPase_C_sf"/>
</dbReference>
<evidence type="ECO:0000256" key="3">
    <source>
        <dbReference type="ARBA" id="ARBA00023012"/>
    </source>
</evidence>
<dbReference type="InterPro" id="IPR003018">
    <property type="entry name" value="GAF"/>
</dbReference>
<dbReference type="AlphaFoldDB" id="H6RS93"/>
<dbReference type="PANTHER" id="PTHR24421:SF56">
    <property type="entry name" value="OXYGEN SENSOR HISTIDINE KINASE RESPONSE REGULATOR DOST"/>
    <property type="match status" value="1"/>
</dbReference>
<keyword evidence="7" id="KW-1185">Reference proteome</keyword>
<dbReference type="Gene3D" id="3.30.450.40">
    <property type="match status" value="2"/>
</dbReference>
<dbReference type="InterPro" id="IPR003594">
    <property type="entry name" value="HATPase_dom"/>
</dbReference>
<dbReference type="GO" id="GO:0000155">
    <property type="term" value="F:phosphorelay sensor kinase activity"/>
    <property type="evidence" value="ECO:0007669"/>
    <property type="project" value="InterPro"/>
</dbReference>
<dbReference type="HOGENOM" id="CLU_034370_0_1_11"/>
<dbReference type="GO" id="GO:0046983">
    <property type="term" value="F:protein dimerization activity"/>
    <property type="evidence" value="ECO:0007669"/>
    <property type="project" value="InterPro"/>
</dbReference>
<dbReference type="RefSeq" id="WP_014378352.1">
    <property type="nucleotide sequence ID" value="NC_016943.1"/>
</dbReference>
<keyword evidence="2 6" id="KW-0418">Kinase</keyword>
<dbReference type="GO" id="GO:0016020">
    <property type="term" value="C:membrane"/>
    <property type="evidence" value="ECO:0007669"/>
    <property type="project" value="InterPro"/>
</dbReference>
<dbReference type="SMART" id="SM00387">
    <property type="entry name" value="HATPase_c"/>
    <property type="match status" value="1"/>
</dbReference>
<evidence type="ECO:0000256" key="1">
    <source>
        <dbReference type="ARBA" id="ARBA00022679"/>
    </source>
</evidence>
<feature type="domain" description="Histidine kinase/HSP90-like ATPase" evidence="5">
    <location>
        <begin position="410"/>
        <end position="498"/>
    </location>
</feature>
<reference evidence="7" key="2">
    <citation type="submission" date="2012-02" db="EMBL/GenBank/DDBJ databases">
        <title>Complete genome sequence of Blastococcus saxobsidens strain DD2.</title>
        <authorList>
            <person name="Genoscope."/>
        </authorList>
    </citation>
    <scope>NUCLEOTIDE SEQUENCE [LARGE SCALE GENOMIC DNA]</scope>
    <source>
        <strain evidence="7">DD2</strain>
    </source>
</reference>
<dbReference type="SUPFAM" id="SSF55781">
    <property type="entry name" value="GAF domain-like"/>
    <property type="match status" value="2"/>
</dbReference>
<keyword evidence="1" id="KW-0808">Transferase</keyword>